<organism evidence="3 4">
    <name type="scientific">Parafrankia irregularis</name>
    <dbReference type="NCBI Taxonomy" id="795642"/>
    <lineage>
        <taxon>Bacteria</taxon>
        <taxon>Bacillati</taxon>
        <taxon>Actinomycetota</taxon>
        <taxon>Actinomycetes</taxon>
        <taxon>Frankiales</taxon>
        <taxon>Frankiaceae</taxon>
        <taxon>Parafrankia</taxon>
    </lineage>
</organism>
<dbReference type="Proteomes" id="UP000198802">
    <property type="component" value="Unassembled WGS sequence"/>
</dbReference>
<gene>
    <name evidence="3" type="ORF">Ga0074812_13312</name>
</gene>
<feature type="domain" description="Dienelactone hydrolase" evidence="2">
    <location>
        <begin position="61"/>
        <end position="278"/>
    </location>
</feature>
<sequence length="292" mass="30560">MHRDEIVTAAGPDVTATAEPRENDASAPLTSMRSPHPSPTRVEIGAGRAMAGELVWPAGDPPPAGWPAVVVLSEAFGITPEIREVAGRFAGRGWVALTPDLLSPGPAPVCLVRAMREVFSGRPGPVVRDLDAARRWLAGRPEVDGRRIAVIGFCLGGGLAMLLGGQAGSGVRAVSANYGAPPQVEALRGCGPVLAAYGGRDLVFARTAPLLRERLGAAGVPGEVTVYPTAGHSFLTGRPSRRSHRLSMLMTGPLLRPGPEPHAAAEAWDRIWAWFDEHTAAEPRSAPGTEPA</sequence>
<protein>
    <submittedName>
        <fullName evidence="3">Carboxymethylenebutenolidase</fullName>
    </submittedName>
</protein>
<dbReference type="InterPro" id="IPR051049">
    <property type="entry name" value="Dienelactone_hydrolase-like"/>
</dbReference>
<dbReference type="AlphaFoldDB" id="A0A0S4QW49"/>
<name>A0A0S4QW49_9ACTN</name>
<dbReference type="InterPro" id="IPR029058">
    <property type="entry name" value="AB_hydrolase_fold"/>
</dbReference>
<dbReference type="GO" id="GO:0016787">
    <property type="term" value="F:hydrolase activity"/>
    <property type="evidence" value="ECO:0007669"/>
    <property type="project" value="InterPro"/>
</dbReference>
<dbReference type="Pfam" id="PF01738">
    <property type="entry name" value="DLH"/>
    <property type="match status" value="1"/>
</dbReference>
<evidence type="ECO:0000313" key="4">
    <source>
        <dbReference type="Proteomes" id="UP000198802"/>
    </source>
</evidence>
<evidence type="ECO:0000259" key="2">
    <source>
        <dbReference type="Pfam" id="PF01738"/>
    </source>
</evidence>
<reference evidence="4" key="1">
    <citation type="submission" date="2015-11" db="EMBL/GenBank/DDBJ databases">
        <authorList>
            <person name="Varghese N."/>
        </authorList>
    </citation>
    <scope>NUCLEOTIDE SEQUENCE [LARGE SCALE GENOMIC DNA]</scope>
    <source>
        <strain evidence="4">DSM 45899</strain>
    </source>
</reference>
<feature type="region of interest" description="Disordered" evidence="1">
    <location>
        <begin position="1"/>
        <end position="40"/>
    </location>
</feature>
<dbReference type="PANTHER" id="PTHR46623:SF6">
    <property type="entry name" value="ALPHA_BETA-HYDROLASES SUPERFAMILY PROTEIN"/>
    <property type="match status" value="1"/>
</dbReference>
<dbReference type="SUPFAM" id="SSF53474">
    <property type="entry name" value="alpha/beta-Hydrolases"/>
    <property type="match status" value="1"/>
</dbReference>
<dbReference type="EMBL" id="FAOZ01000033">
    <property type="protein sequence ID" value="CUU59888.1"/>
    <property type="molecule type" value="Genomic_DNA"/>
</dbReference>
<dbReference type="Gene3D" id="3.40.50.1820">
    <property type="entry name" value="alpha/beta hydrolase"/>
    <property type="match status" value="1"/>
</dbReference>
<evidence type="ECO:0000256" key="1">
    <source>
        <dbReference type="SAM" id="MobiDB-lite"/>
    </source>
</evidence>
<dbReference type="RefSeq" id="WP_091284316.1">
    <property type="nucleotide sequence ID" value="NZ_FAOZ01000033.1"/>
</dbReference>
<keyword evidence="4" id="KW-1185">Reference proteome</keyword>
<accession>A0A0S4QW49</accession>
<evidence type="ECO:0000313" key="3">
    <source>
        <dbReference type="EMBL" id="CUU59888.1"/>
    </source>
</evidence>
<proteinExistence type="predicted"/>
<dbReference type="InterPro" id="IPR002925">
    <property type="entry name" value="Dienelactn_hydro"/>
</dbReference>
<dbReference type="PANTHER" id="PTHR46623">
    <property type="entry name" value="CARBOXYMETHYLENEBUTENOLIDASE-RELATED"/>
    <property type="match status" value="1"/>
</dbReference>